<sequence>MYIFWVINLCSAYDEYQISIRFIHRIRAEQVLVGLIPLYVIMERGIRLSCSLIQFPFPLGGNQCGWFNLIISMCLTMIRRQDKIEVEFKKKLRRYQKTATYLCISEMSLYQLFTGRCWDALFL</sequence>
<evidence type="ECO:0000313" key="2">
    <source>
        <dbReference type="Proteomes" id="UP000828251"/>
    </source>
</evidence>
<name>A0A9D4AAQ2_9ROSI</name>
<dbReference type="AlphaFoldDB" id="A0A9D4AAQ2"/>
<protein>
    <submittedName>
        <fullName evidence="1">Uncharacterized protein</fullName>
    </submittedName>
</protein>
<gene>
    <name evidence="1" type="ORF">J1N35_015298</name>
</gene>
<comment type="caution">
    <text evidence="1">The sequence shown here is derived from an EMBL/GenBank/DDBJ whole genome shotgun (WGS) entry which is preliminary data.</text>
</comment>
<evidence type="ECO:0000313" key="1">
    <source>
        <dbReference type="EMBL" id="KAH1098377.1"/>
    </source>
</evidence>
<organism evidence="1 2">
    <name type="scientific">Gossypium stocksii</name>
    <dbReference type="NCBI Taxonomy" id="47602"/>
    <lineage>
        <taxon>Eukaryota</taxon>
        <taxon>Viridiplantae</taxon>
        <taxon>Streptophyta</taxon>
        <taxon>Embryophyta</taxon>
        <taxon>Tracheophyta</taxon>
        <taxon>Spermatophyta</taxon>
        <taxon>Magnoliopsida</taxon>
        <taxon>eudicotyledons</taxon>
        <taxon>Gunneridae</taxon>
        <taxon>Pentapetalae</taxon>
        <taxon>rosids</taxon>
        <taxon>malvids</taxon>
        <taxon>Malvales</taxon>
        <taxon>Malvaceae</taxon>
        <taxon>Malvoideae</taxon>
        <taxon>Gossypium</taxon>
    </lineage>
</organism>
<keyword evidence="2" id="KW-1185">Reference proteome</keyword>
<dbReference type="Proteomes" id="UP000828251">
    <property type="component" value="Unassembled WGS sequence"/>
</dbReference>
<dbReference type="EMBL" id="JAIQCV010000005">
    <property type="protein sequence ID" value="KAH1098377.1"/>
    <property type="molecule type" value="Genomic_DNA"/>
</dbReference>
<reference evidence="1 2" key="1">
    <citation type="journal article" date="2021" name="Plant Biotechnol. J.">
        <title>Multi-omics assisted identification of the key and species-specific regulatory components of drought-tolerant mechanisms in Gossypium stocksii.</title>
        <authorList>
            <person name="Yu D."/>
            <person name="Ke L."/>
            <person name="Zhang D."/>
            <person name="Wu Y."/>
            <person name="Sun Y."/>
            <person name="Mei J."/>
            <person name="Sun J."/>
            <person name="Sun Y."/>
        </authorList>
    </citation>
    <scope>NUCLEOTIDE SEQUENCE [LARGE SCALE GENOMIC DNA]</scope>
    <source>
        <strain evidence="2">cv. E1</strain>
        <tissue evidence="1">Leaf</tissue>
    </source>
</reference>
<proteinExistence type="predicted"/>
<accession>A0A9D4AAQ2</accession>